<reference evidence="5 6" key="1">
    <citation type="submission" date="2015-12" db="EMBL/GenBank/DDBJ databases">
        <title>Dictyostelia acquired genes for synthesis and detection of signals that induce cell-type specialization by lateral gene transfer from prokaryotes.</title>
        <authorList>
            <person name="Gloeckner G."/>
            <person name="Schaap P."/>
        </authorList>
    </citation>
    <scope>NUCLEOTIDE SEQUENCE [LARGE SCALE GENOMIC DNA]</scope>
    <source>
        <strain evidence="5 6">TK</strain>
    </source>
</reference>
<comment type="caution">
    <text evidence="5">The sequence shown here is derived from an EMBL/GenBank/DDBJ whole genome shotgun (WGS) entry which is preliminary data.</text>
</comment>
<dbReference type="FunCoup" id="A0A151Z8M5">
    <property type="interactions" value="713"/>
</dbReference>
<sequence>MTSVTNVTNSNKSTANINHNNPMSYSTSTQINNWIFSTDKIASMRDEVNENTRKEYLAKNPTEKNILSILEEQQLICYYEYKIAEISKVLNLPDKVAATGIIYLKRFFLKNSVMKVSPKLIMICCLYLACKTEDSHVEIDFYANGVGVTANDIIDLEIPILESLNFNLIVYHPYRPLHGYLMDIYNPQSKVKFNNNNMTFDQMWEMSRNWVQKSLYTDLPLQYHPFIIALACLSLSYGQDNFKTYIEYKSQQLQIDTQSESYQNTLLQIEHIKSLLSKVELIDKNIVKPIDRKLIFLNNPEKQKKASKKESSKKPTKKKLKSAPSSTVTVENVNTEPIKDIAME</sequence>
<keyword evidence="6" id="KW-1185">Reference proteome</keyword>
<dbReference type="PANTHER" id="PTHR10026">
    <property type="entry name" value="CYCLIN"/>
    <property type="match status" value="1"/>
</dbReference>
<name>A0A151Z8M5_TIELA</name>
<gene>
    <name evidence="5" type="ORF">DLAC_08894</name>
</gene>
<feature type="region of interest" description="Disordered" evidence="3">
    <location>
        <begin position="1"/>
        <end position="22"/>
    </location>
</feature>
<evidence type="ECO:0000256" key="2">
    <source>
        <dbReference type="RuleBase" id="RU000383"/>
    </source>
</evidence>
<dbReference type="InParanoid" id="A0A151Z8M5"/>
<dbReference type="Gene3D" id="1.10.472.10">
    <property type="entry name" value="Cyclin-like"/>
    <property type="match status" value="2"/>
</dbReference>
<comment type="similarity">
    <text evidence="2">Belongs to the cyclin family.</text>
</comment>
<evidence type="ECO:0000256" key="3">
    <source>
        <dbReference type="SAM" id="MobiDB-lite"/>
    </source>
</evidence>
<dbReference type="GO" id="GO:0006357">
    <property type="term" value="P:regulation of transcription by RNA polymerase II"/>
    <property type="evidence" value="ECO:0007669"/>
    <property type="project" value="InterPro"/>
</dbReference>
<dbReference type="SUPFAM" id="SSF47954">
    <property type="entry name" value="Cyclin-like"/>
    <property type="match status" value="2"/>
</dbReference>
<dbReference type="Proteomes" id="UP000076078">
    <property type="component" value="Unassembled WGS sequence"/>
</dbReference>
<evidence type="ECO:0000259" key="4">
    <source>
        <dbReference type="SMART" id="SM00385"/>
    </source>
</evidence>
<dbReference type="InterPro" id="IPR013763">
    <property type="entry name" value="Cyclin-like_dom"/>
</dbReference>
<dbReference type="AlphaFoldDB" id="A0A151Z8M5"/>
<dbReference type="GO" id="GO:0016538">
    <property type="term" value="F:cyclin-dependent protein serine/threonine kinase regulator activity"/>
    <property type="evidence" value="ECO:0007669"/>
    <property type="project" value="InterPro"/>
</dbReference>
<dbReference type="CDD" id="cd20524">
    <property type="entry name" value="CYCLIN_CCNH_rpt1"/>
    <property type="match status" value="1"/>
</dbReference>
<proteinExistence type="inferred from homology"/>
<dbReference type="OrthoDB" id="340962at2759"/>
<dbReference type="OMA" id="FRVEQNT"/>
<dbReference type="SMART" id="SM00385">
    <property type="entry name" value="CYCLIN"/>
    <property type="match status" value="1"/>
</dbReference>
<dbReference type="CDD" id="cd20525">
    <property type="entry name" value="CYCLIN_CCNH_rpt2"/>
    <property type="match status" value="1"/>
</dbReference>
<feature type="region of interest" description="Disordered" evidence="3">
    <location>
        <begin position="301"/>
        <end position="344"/>
    </location>
</feature>
<evidence type="ECO:0000313" key="6">
    <source>
        <dbReference type="Proteomes" id="UP000076078"/>
    </source>
</evidence>
<dbReference type="Pfam" id="PF16899">
    <property type="entry name" value="Cyclin_C_2"/>
    <property type="match status" value="1"/>
</dbReference>
<accession>A0A151Z8M5</accession>
<keyword evidence="1 2" id="KW-0195">Cyclin</keyword>
<protein>
    <submittedName>
        <fullName evidence="5">Putative H-type cyclin</fullName>
    </submittedName>
</protein>
<evidence type="ECO:0000256" key="1">
    <source>
        <dbReference type="ARBA" id="ARBA00023127"/>
    </source>
</evidence>
<evidence type="ECO:0000313" key="5">
    <source>
        <dbReference type="EMBL" id="KYQ90291.1"/>
    </source>
</evidence>
<feature type="domain" description="Cyclin-like" evidence="4">
    <location>
        <begin position="81"/>
        <end position="162"/>
    </location>
</feature>
<dbReference type="InterPro" id="IPR031658">
    <property type="entry name" value="Cyclin_C_2"/>
</dbReference>
<dbReference type="STRING" id="361077.A0A151Z8M5"/>
<feature type="compositionally biased region" description="Basic and acidic residues" evidence="3">
    <location>
        <begin position="301"/>
        <end position="313"/>
    </location>
</feature>
<dbReference type="Pfam" id="PF00134">
    <property type="entry name" value="Cyclin_N"/>
    <property type="match status" value="1"/>
</dbReference>
<dbReference type="InterPro" id="IPR043198">
    <property type="entry name" value="Cyclin/Ssn8"/>
</dbReference>
<dbReference type="InterPro" id="IPR036915">
    <property type="entry name" value="Cyclin-like_sf"/>
</dbReference>
<dbReference type="EMBL" id="LODT01000037">
    <property type="protein sequence ID" value="KYQ90291.1"/>
    <property type="molecule type" value="Genomic_DNA"/>
</dbReference>
<dbReference type="InterPro" id="IPR006671">
    <property type="entry name" value="Cyclin_N"/>
</dbReference>
<organism evidence="5 6">
    <name type="scientific">Tieghemostelium lacteum</name>
    <name type="common">Slime mold</name>
    <name type="synonym">Dictyostelium lacteum</name>
    <dbReference type="NCBI Taxonomy" id="361077"/>
    <lineage>
        <taxon>Eukaryota</taxon>
        <taxon>Amoebozoa</taxon>
        <taxon>Evosea</taxon>
        <taxon>Eumycetozoa</taxon>
        <taxon>Dictyostelia</taxon>
        <taxon>Dictyosteliales</taxon>
        <taxon>Raperosteliaceae</taxon>
        <taxon>Tieghemostelium</taxon>
    </lineage>
</organism>